<organism evidence="2 3">
    <name type="scientific">Acetobacter oeni</name>
    <dbReference type="NCBI Taxonomy" id="304077"/>
    <lineage>
        <taxon>Bacteria</taxon>
        <taxon>Pseudomonadati</taxon>
        <taxon>Pseudomonadota</taxon>
        <taxon>Alphaproteobacteria</taxon>
        <taxon>Acetobacterales</taxon>
        <taxon>Acetobacteraceae</taxon>
        <taxon>Acetobacter</taxon>
    </lineage>
</organism>
<dbReference type="RefSeq" id="WP_146889079.1">
    <property type="nucleotide sequence ID" value="NZ_BJYG01000026.1"/>
</dbReference>
<keyword evidence="2" id="KW-0808">Transferase</keyword>
<dbReference type="PANTHER" id="PTHR12526">
    <property type="entry name" value="GLYCOSYLTRANSFERASE"/>
    <property type="match status" value="1"/>
</dbReference>
<keyword evidence="3" id="KW-1185">Reference proteome</keyword>
<evidence type="ECO:0000313" key="2">
    <source>
        <dbReference type="EMBL" id="GEN63824.1"/>
    </source>
</evidence>
<accession>A0A511XLM2</accession>
<dbReference type="GO" id="GO:0016757">
    <property type="term" value="F:glycosyltransferase activity"/>
    <property type="evidence" value="ECO:0007669"/>
    <property type="project" value="InterPro"/>
</dbReference>
<sequence length="365" mass="42148">MINVFVQLSYGYGGRNWNEQFRNKKILGTNEPYAYGYYRGSSDDIRVTYSEDIQKETFFQKYIRYAARLVFGFDFMQVWRNRGKIRSGTDVVWTYNESQMLGVMLLKKLMRLNRIKVIGQSVWLIDKWPENRLRQKFYRWLLKDVDVMTFNSRMNSDIAKKMFPHNRVEFTKFGIRCDEMLPYVRKEVGNIIAVGNDRSRDWATLAACATRMPGEEFLLATQNADAIAIAGQHANMQIASLKTNDEMSSFYNKSIMVIVPLKDNKYVSGLTVVEESGVMGVPCIVTDTGGLRDYFTDDMVYFVPVGDEQALGRAIQDLVQDEEKRGRMVKNIQEYMRTSLNSQTYVDEYVQITRQLVPGSGAAKS</sequence>
<dbReference type="SUPFAM" id="SSF53756">
    <property type="entry name" value="UDP-Glycosyltransferase/glycogen phosphorylase"/>
    <property type="match status" value="1"/>
</dbReference>
<comment type="caution">
    <text evidence="2">The sequence shown here is derived from an EMBL/GenBank/DDBJ whole genome shotgun (WGS) entry which is preliminary data.</text>
</comment>
<dbReference type="AlphaFoldDB" id="A0A511XLM2"/>
<dbReference type="OrthoDB" id="8404680at2"/>
<feature type="domain" description="Glycosyl transferase family 1" evidence="1">
    <location>
        <begin position="241"/>
        <end position="334"/>
    </location>
</feature>
<dbReference type="Gene3D" id="3.40.50.2000">
    <property type="entry name" value="Glycogen Phosphorylase B"/>
    <property type="match status" value="2"/>
</dbReference>
<name>A0A511XLM2_9PROT</name>
<gene>
    <name evidence="2" type="ORF">AOE01nite_20480</name>
</gene>
<dbReference type="Pfam" id="PF00534">
    <property type="entry name" value="Glycos_transf_1"/>
    <property type="match status" value="1"/>
</dbReference>
<dbReference type="Proteomes" id="UP000321746">
    <property type="component" value="Unassembled WGS sequence"/>
</dbReference>
<dbReference type="InterPro" id="IPR001296">
    <property type="entry name" value="Glyco_trans_1"/>
</dbReference>
<reference evidence="2 3" key="1">
    <citation type="submission" date="2019-07" db="EMBL/GenBank/DDBJ databases">
        <title>Whole genome shotgun sequence of Acetobacter oeni NBRC 105207.</title>
        <authorList>
            <person name="Hosoyama A."/>
            <person name="Uohara A."/>
            <person name="Ohji S."/>
            <person name="Ichikawa N."/>
        </authorList>
    </citation>
    <scope>NUCLEOTIDE SEQUENCE [LARGE SCALE GENOMIC DNA]</scope>
    <source>
        <strain evidence="2 3">NBRC 105207</strain>
    </source>
</reference>
<proteinExistence type="predicted"/>
<evidence type="ECO:0000259" key="1">
    <source>
        <dbReference type="Pfam" id="PF00534"/>
    </source>
</evidence>
<protein>
    <submittedName>
        <fullName evidence="2">Glycosyltransferase group 1 protein</fullName>
    </submittedName>
</protein>
<dbReference type="EMBL" id="BJYG01000026">
    <property type="protein sequence ID" value="GEN63824.1"/>
    <property type="molecule type" value="Genomic_DNA"/>
</dbReference>
<evidence type="ECO:0000313" key="3">
    <source>
        <dbReference type="Proteomes" id="UP000321746"/>
    </source>
</evidence>